<dbReference type="GO" id="GO:0098883">
    <property type="term" value="P:synapse pruning"/>
    <property type="evidence" value="ECO:0007669"/>
    <property type="project" value="EnsemblMetazoa"/>
</dbReference>
<dbReference type="CDD" id="cd00070">
    <property type="entry name" value="GLECT"/>
    <property type="match status" value="2"/>
</dbReference>
<dbReference type="SMART" id="SM00276">
    <property type="entry name" value="GLECT"/>
    <property type="match status" value="2"/>
</dbReference>
<dbReference type="InterPro" id="IPR013320">
    <property type="entry name" value="ConA-like_dom_sf"/>
</dbReference>
<sequence length="352" mass="40121">MFTVFSCSSTLYAVLRALHSKASFTLTKMTPPTIEYSGNLSHPLEFGHVLEIVAKTIDGAARFHINLCTAKSSVNPDADIGLRFSCYFRNDMIVRNSRMHGVWGEEESHVDDNINLPNPIVSGEFFMVYILAADECFHISINSREFCTFRYRLPLSSIRAVEIRDQIQVIKQVDHRTVFPNPWPAIHASDYFKAFSNDQPILFSPGHVIVITARCFANKRGQFIIKFTDSDTKREELHFSVRFDEKAVIRNTMNKNFEFGIEERHGGFPFVFNQQFKLALAFTEREVLTAVDGFNFFSYAWRTPNAMMNLVGFKVTAINGLVIQITGVDHVQTGDTTCAGFEKYSRHDYECA</sequence>
<evidence type="ECO:0000256" key="2">
    <source>
        <dbReference type="RuleBase" id="RU102079"/>
    </source>
</evidence>
<dbReference type="Proteomes" id="UP000009192">
    <property type="component" value="Unassembled WGS sequence"/>
</dbReference>
<dbReference type="InParanoid" id="A0A0Q9XKA1"/>
<dbReference type="SMART" id="SM00908">
    <property type="entry name" value="Gal-bind_lectin"/>
    <property type="match status" value="2"/>
</dbReference>
<dbReference type="OrthoDB" id="6251307at2759"/>
<dbReference type="InterPro" id="IPR044156">
    <property type="entry name" value="Galectin-like"/>
</dbReference>
<evidence type="ECO:0000256" key="1">
    <source>
        <dbReference type="ARBA" id="ARBA00022734"/>
    </source>
</evidence>
<dbReference type="GO" id="GO:0030246">
    <property type="term" value="F:carbohydrate binding"/>
    <property type="evidence" value="ECO:0007669"/>
    <property type="project" value="UniProtKB-UniRule"/>
</dbReference>
<reference evidence="4 5" key="1">
    <citation type="journal article" date="2007" name="Nature">
        <title>Evolution of genes and genomes on the Drosophila phylogeny.</title>
        <authorList>
            <consortium name="Drosophila 12 Genomes Consortium"/>
            <person name="Clark A.G."/>
            <person name="Eisen M.B."/>
            <person name="Smith D.R."/>
            <person name="Bergman C.M."/>
            <person name="Oliver B."/>
            <person name="Markow T.A."/>
            <person name="Kaufman T.C."/>
            <person name="Kellis M."/>
            <person name="Gelbart W."/>
            <person name="Iyer V.N."/>
            <person name="Pollard D.A."/>
            <person name="Sackton T.B."/>
            <person name="Larracuente A.M."/>
            <person name="Singh N.D."/>
            <person name="Abad J.P."/>
            <person name="Abt D.N."/>
            <person name="Adryan B."/>
            <person name="Aguade M."/>
            <person name="Akashi H."/>
            <person name="Anderson W.W."/>
            <person name="Aquadro C.F."/>
            <person name="Ardell D.H."/>
            <person name="Arguello R."/>
            <person name="Artieri C.G."/>
            <person name="Barbash D.A."/>
            <person name="Barker D."/>
            <person name="Barsanti P."/>
            <person name="Batterham P."/>
            <person name="Batzoglou S."/>
            <person name="Begun D."/>
            <person name="Bhutkar A."/>
            <person name="Blanco E."/>
            <person name="Bosak S.A."/>
            <person name="Bradley R.K."/>
            <person name="Brand A.D."/>
            <person name="Brent M.R."/>
            <person name="Brooks A.N."/>
            <person name="Brown R.H."/>
            <person name="Butlin R.K."/>
            <person name="Caggese C."/>
            <person name="Calvi B.R."/>
            <person name="Bernardo de Carvalho A."/>
            <person name="Caspi A."/>
            <person name="Castrezana S."/>
            <person name="Celniker S.E."/>
            <person name="Chang J.L."/>
            <person name="Chapple C."/>
            <person name="Chatterji S."/>
            <person name="Chinwalla A."/>
            <person name="Civetta A."/>
            <person name="Clifton S.W."/>
            <person name="Comeron J.M."/>
            <person name="Costello J.C."/>
            <person name="Coyne J.A."/>
            <person name="Daub J."/>
            <person name="David R.G."/>
            <person name="Delcher A.L."/>
            <person name="Delehaunty K."/>
            <person name="Do C.B."/>
            <person name="Ebling H."/>
            <person name="Edwards K."/>
            <person name="Eickbush T."/>
            <person name="Evans J.D."/>
            <person name="Filipski A."/>
            <person name="Findeiss S."/>
            <person name="Freyhult E."/>
            <person name="Fulton L."/>
            <person name="Fulton R."/>
            <person name="Garcia A.C."/>
            <person name="Gardiner A."/>
            <person name="Garfield D.A."/>
            <person name="Garvin B.E."/>
            <person name="Gibson G."/>
            <person name="Gilbert D."/>
            <person name="Gnerre S."/>
            <person name="Godfrey J."/>
            <person name="Good R."/>
            <person name="Gotea V."/>
            <person name="Gravely B."/>
            <person name="Greenberg A.J."/>
            <person name="Griffiths-Jones S."/>
            <person name="Gross S."/>
            <person name="Guigo R."/>
            <person name="Gustafson E.A."/>
            <person name="Haerty W."/>
            <person name="Hahn M.W."/>
            <person name="Halligan D.L."/>
            <person name="Halpern A.L."/>
            <person name="Halter G.M."/>
            <person name="Han M.V."/>
            <person name="Heger A."/>
            <person name="Hillier L."/>
            <person name="Hinrichs A.S."/>
            <person name="Holmes I."/>
            <person name="Hoskins R.A."/>
            <person name="Hubisz M.J."/>
            <person name="Hultmark D."/>
            <person name="Huntley M.A."/>
            <person name="Jaffe D.B."/>
            <person name="Jagadeeshan S."/>
            <person name="Jeck W.R."/>
            <person name="Johnson J."/>
            <person name="Jones C.D."/>
            <person name="Jordan W.C."/>
            <person name="Karpen G.H."/>
            <person name="Kataoka E."/>
            <person name="Keightley P.D."/>
            <person name="Kheradpour P."/>
            <person name="Kirkness E.F."/>
            <person name="Koerich L.B."/>
            <person name="Kristiansen K."/>
            <person name="Kudrna D."/>
            <person name="Kulathinal R.J."/>
            <person name="Kumar S."/>
            <person name="Kwok R."/>
            <person name="Lander E."/>
            <person name="Langley C.H."/>
            <person name="Lapoint R."/>
            <person name="Lazzaro B.P."/>
            <person name="Lee S.J."/>
            <person name="Levesque L."/>
            <person name="Li R."/>
            <person name="Lin C.F."/>
            <person name="Lin M.F."/>
            <person name="Lindblad-Toh K."/>
            <person name="Llopart A."/>
            <person name="Long M."/>
            <person name="Low L."/>
            <person name="Lozovsky E."/>
            <person name="Lu J."/>
            <person name="Luo M."/>
            <person name="Machado C.A."/>
            <person name="Makalowski W."/>
            <person name="Marzo M."/>
            <person name="Matsuda M."/>
            <person name="Matzkin L."/>
            <person name="McAllister B."/>
            <person name="McBride C.S."/>
            <person name="McKernan B."/>
            <person name="McKernan K."/>
            <person name="Mendez-Lago M."/>
            <person name="Minx P."/>
            <person name="Mollenhauer M.U."/>
            <person name="Montooth K."/>
            <person name="Mount S.M."/>
            <person name="Mu X."/>
            <person name="Myers E."/>
            <person name="Negre B."/>
            <person name="Newfeld S."/>
            <person name="Nielsen R."/>
            <person name="Noor M.A."/>
            <person name="O'Grady P."/>
            <person name="Pachter L."/>
            <person name="Papaceit M."/>
            <person name="Parisi M.J."/>
            <person name="Parisi M."/>
            <person name="Parts L."/>
            <person name="Pedersen J.S."/>
            <person name="Pesole G."/>
            <person name="Phillippy A.M."/>
            <person name="Ponting C.P."/>
            <person name="Pop M."/>
            <person name="Porcelli D."/>
            <person name="Powell J.R."/>
            <person name="Prohaska S."/>
            <person name="Pruitt K."/>
            <person name="Puig M."/>
            <person name="Quesneville H."/>
            <person name="Ram K.R."/>
            <person name="Rand D."/>
            <person name="Rasmussen M.D."/>
            <person name="Reed L.K."/>
            <person name="Reenan R."/>
            <person name="Reily A."/>
            <person name="Remington K.A."/>
            <person name="Rieger T.T."/>
            <person name="Ritchie M.G."/>
            <person name="Robin C."/>
            <person name="Rogers Y.H."/>
            <person name="Rohde C."/>
            <person name="Rozas J."/>
            <person name="Rubenfield M.J."/>
            <person name="Ruiz A."/>
            <person name="Russo S."/>
            <person name="Salzberg S.L."/>
            <person name="Sanchez-Gracia A."/>
            <person name="Saranga D.J."/>
            <person name="Sato H."/>
            <person name="Schaeffer S.W."/>
            <person name="Schatz M.C."/>
            <person name="Schlenke T."/>
            <person name="Schwartz R."/>
            <person name="Segarra C."/>
            <person name="Singh R.S."/>
            <person name="Sirot L."/>
            <person name="Sirota M."/>
            <person name="Sisneros N.B."/>
            <person name="Smith C.D."/>
            <person name="Smith T.F."/>
            <person name="Spieth J."/>
            <person name="Stage D.E."/>
            <person name="Stark A."/>
            <person name="Stephan W."/>
            <person name="Strausberg R.L."/>
            <person name="Strempel S."/>
            <person name="Sturgill D."/>
            <person name="Sutton G."/>
            <person name="Sutton G.G."/>
            <person name="Tao W."/>
            <person name="Teichmann S."/>
            <person name="Tobari Y.N."/>
            <person name="Tomimura Y."/>
            <person name="Tsolas J.M."/>
            <person name="Valente V.L."/>
            <person name="Venter E."/>
            <person name="Venter J.C."/>
            <person name="Vicario S."/>
            <person name="Vieira F.G."/>
            <person name="Vilella A.J."/>
            <person name="Villasante A."/>
            <person name="Walenz B."/>
            <person name="Wang J."/>
            <person name="Wasserman M."/>
            <person name="Watts T."/>
            <person name="Wilson D."/>
            <person name="Wilson R.K."/>
            <person name="Wing R.A."/>
            <person name="Wolfner M.F."/>
            <person name="Wong A."/>
            <person name="Wong G.K."/>
            <person name="Wu C.I."/>
            <person name="Wu G."/>
            <person name="Yamamoto D."/>
            <person name="Yang H.P."/>
            <person name="Yang S.P."/>
            <person name="Yorke J.A."/>
            <person name="Yoshida K."/>
            <person name="Zdobnov E."/>
            <person name="Zhang P."/>
            <person name="Zhang Y."/>
            <person name="Zimin A.V."/>
            <person name="Baldwin J."/>
            <person name="Abdouelleil A."/>
            <person name="Abdulkadir J."/>
            <person name="Abebe A."/>
            <person name="Abera B."/>
            <person name="Abreu J."/>
            <person name="Acer S.C."/>
            <person name="Aftuck L."/>
            <person name="Alexander A."/>
            <person name="An P."/>
            <person name="Anderson E."/>
            <person name="Anderson S."/>
            <person name="Arachi H."/>
            <person name="Azer M."/>
            <person name="Bachantsang P."/>
            <person name="Barry A."/>
            <person name="Bayul T."/>
            <person name="Berlin A."/>
            <person name="Bessette D."/>
            <person name="Bloom T."/>
            <person name="Blye J."/>
            <person name="Boguslavskiy L."/>
            <person name="Bonnet C."/>
            <person name="Boukhgalter B."/>
            <person name="Bourzgui I."/>
            <person name="Brown A."/>
            <person name="Cahill P."/>
            <person name="Channer S."/>
            <person name="Cheshatsang Y."/>
            <person name="Chuda L."/>
            <person name="Citroen M."/>
            <person name="Collymore A."/>
            <person name="Cooke P."/>
            <person name="Costello M."/>
            <person name="D'Aco K."/>
            <person name="Daza R."/>
            <person name="De Haan G."/>
            <person name="DeGray S."/>
            <person name="DeMaso C."/>
            <person name="Dhargay N."/>
            <person name="Dooley K."/>
            <person name="Dooley E."/>
            <person name="Doricent M."/>
            <person name="Dorje P."/>
            <person name="Dorjee K."/>
            <person name="Dupes A."/>
            <person name="Elong R."/>
            <person name="Falk J."/>
            <person name="Farina A."/>
            <person name="Faro S."/>
            <person name="Ferguson D."/>
            <person name="Fisher S."/>
            <person name="Foley C.D."/>
            <person name="Franke A."/>
            <person name="Friedrich D."/>
            <person name="Gadbois L."/>
            <person name="Gearin G."/>
            <person name="Gearin C.R."/>
            <person name="Giannoukos G."/>
            <person name="Goode T."/>
            <person name="Graham J."/>
            <person name="Grandbois E."/>
            <person name="Grewal S."/>
            <person name="Gyaltsen K."/>
            <person name="Hafez N."/>
            <person name="Hagos B."/>
            <person name="Hall J."/>
            <person name="Henson C."/>
            <person name="Hollinger A."/>
            <person name="Honan T."/>
            <person name="Huard M.D."/>
            <person name="Hughes L."/>
            <person name="Hurhula B."/>
            <person name="Husby M.E."/>
            <person name="Kamat A."/>
            <person name="Kanga B."/>
            <person name="Kashin S."/>
            <person name="Khazanovich D."/>
            <person name="Kisner P."/>
            <person name="Lance K."/>
            <person name="Lara M."/>
            <person name="Lee W."/>
            <person name="Lennon N."/>
            <person name="Letendre F."/>
            <person name="LeVine R."/>
            <person name="Lipovsky A."/>
            <person name="Liu X."/>
            <person name="Liu J."/>
            <person name="Liu S."/>
            <person name="Lokyitsang T."/>
            <person name="Lokyitsang Y."/>
            <person name="Lubonja R."/>
            <person name="Lui A."/>
            <person name="MacDonald P."/>
            <person name="Magnisalis V."/>
            <person name="Maru K."/>
            <person name="Matthews C."/>
            <person name="McCusker W."/>
            <person name="McDonough S."/>
            <person name="Mehta T."/>
            <person name="Meldrim J."/>
            <person name="Meneus L."/>
            <person name="Mihai O."/>
            <person name="Mihalev A."/>
            <person name="Mihova T."/>
            <person name="Mittelman R."/>
            <person name="Mlenga V."/>
            <person name="Montmayeur A."/>
            <person name="Mulrain L."/>
            <person name="Navidi A."/>
            <person name="Naylor J."/>
            <person name="Negash T."/>
            <person name="Nguyen T."/>
            <person name="Nguyen N."/>
            <person name="Nicol R."/>
            <person name="Norbu C."/>
            <person name="Norbu N."/>
            <person name="Novod N."/>
            <person name="O'Neill B."/>
            <person name="Osman S."/>
            <person name="Markiewicz E."/>
            <person name="Oyono O.L."/>
            <person name="Patti C."/>
            <person name="Phunkhang P."/>
            <person name="Pierre F."/>
            <person name="Priest M."/>
            <person name="Raghuraman S."/>
            <person name="Rege F."/>
            <person name="Reyes R."/>
            <person name="Rise C."/>
            <person name="Rogov P."/>
            <person name="Ross K."/>
            <person name="Ryan E."/>
            <person name="Settipalli S."/>
            <person name="Shea T."/>
            <person name="Sherpa N."/>
            <person name="Shi L."/>
            <person name="Shih D."/>
            <person name="Sparrow T."/>
            <person name="Spaulding J."/>
            <person name="Stalker J."/>
            <person name="Stange-Thomann N."/>
            <person name="Stavropoulos S."/>
            <person name="Stone C."/>
            <person name="Strader C."/>
            <person name="Tesfaye S."/>
            <person name="Thomson T."/>
            <person name="Thoulutsang Y."/>
            <person name="Thoulutsang D."/>
            <person name="Topham K."/>
            <person name="Topping I."/>
            <person name="Tsamla T."/>
            <person name="Vassiliev H."/>
            <person name="Vo A."/>
            <person name="Wangchuk T."/>
            <person name="Wangdi T."/>
            <person name="Weiand M."/>
            <person name="Wilkinson J."/>
            <person name="Wilson A."/>
            <person name="Yadav S."/>
            <person name="Young G."/>
            <person name="Yu Q."/>
            <person name="Zembek L."/>
            <person name="Zhong D."/>
            <person name="Zimmer A."/>
            <person name="Zwirko Z."/>
            <person name="Jaffe D.B."/>
            <person name="Alvarez P."/>
            <person name="Brockman W."/>
            <person name="Butler J."/>
            <person name="Chin C."/>
            <person name="Gnerre S."/>
            <person name="Grabherr M."/>
            <person name="Kleber M."/>
            <person name="Mauceli E."/>
            <person name="MacCallum I."/>
        </authorList>
    </citation>
    <scope>NUCLEOTIDE SEQUENCE [LARGE SCALE GENOMIC DNA]</scope>
    <source>
        <strain evidence="5">Tucson 15081-1352.22</strain>
    </source>
</reference>
<dbReference type="PANTHER" id="PTHR11346">
    <property type="entry name" value="GALECTIN"/>
    <property type="match status" value="1"/>
</dbReference>
<evidence type="ECO:0000313" key="4">
    <source>
        <dbReference type="EMBL" id="KRG04131.1"/>
    </source>
</evidence>
<protein>
    <recommendedName>
        <fullName evidence="2">Galectin</fullName>
    </recommendedName>
</protein>
<dbReference type="Pfam" id="PF00337">
    <property type="entry name" value="Gal-bind_lectin"/>
    <property type="match status" value="2"/>
</dbReference>
<dbReference type="GO" id="GO:0140032">
    <property type="term" value="F:glycosylation-dependent protein binding"/>
    <property type="evidence" value="ECO:0007669"/>
    <property type="project" value="EnsemblMetazoa"/>
</dbReference>
<dbReference type="KEGG" id="dmo:Dmoj_GI19972"/>
<keyword evidence="1 2" id="KW-0430">Lectin</keyword>
<name>A0A0Q9XKA1_DROMO</name>
<proteinExistence type="predicted"/>
<gene>
    <name evidence="4" type="primary">Dmoj\GI19972</name>
    <name evidence="4" type="ORF">Dmoj_GI19972</name>
</gene>
<dbReference type="PROSITE" id="PS51304">
    <property type="entry name" value="GALECTIN"/>
    <property type="match status" value="2"/>
</dbReference>
<dbReference type="PANTHER" id="PTHR11346:SF147">
    <property type="entry name" value="GALECTIN"/>
    <property type="match status" value="1"/>
</dbReference>
<evidence type="ECO:0000313" key="5">
    <source>
        <dbReference type="Proteomes" id="UP000009192"/>
    </source>
</evidence>
<dbReference type="AlphaFoldDB" id="A0A0Q9XKA1"/>
<dbReference type="Gene3D" id="2.60.120.200">
    <property type="match status" value="2"/>
</dbReference>
<dbReference type="InterPro" id="IPR001079">
    <property type="entry name" value="Galectin_CRD"/>
</dbReference>
<feature type="domain" description="Galectin" evidence="3">
    <location>
        <begin position="36"/>
        <end position="176"/>
    </location>
</feature>
<feature type="domain" description="Galectin" evidence="3">
    <location>
        <begin position="195"/>
        <end position="331"/>
    </location>
</feature>
<accession>A0A0Q9XKA1</accession>
<dbReference type="SUPFAM" id="SSF49899">
    <property type="entry name" value="Concanavalin A-like lectins/glucanases"/>
    <property type="match status" value="2"/>
</dbReference>
<dbReference type="EMBL" id="CH933808">
    <property type="protein sequence ID" value="KRG04131.1"/>
    <property type="molecule type" value="Genomic_DNA"/>
</dbReference>
<keyword evidence="5" id="KW-1185">Reference proteome</keyword>
<dbReference type="FunFam" id="2.60.120.200:FF:000257">
    <property type="entry name" value="Galectin"/>
    <property type="match status" value="1"/>
</dbReference>
<evidence type="ECO:0000259" key="3">
    <source>
        <dbReference type="PROSITE" id="PS51304"/>
    </source>
</evidence>
<organism evidence="4 5">
    <name type="scientific">Drosophila mojavensis</name>
    <name type="common">Fruit fly</name>
    <dbReference type="NCBI Taxonomy" id="7230"/>
    <lineage>
        <taxon>Eukaryota</taxon>
        <taxon>Metazoa</taxon>
        <taxon>Ecdysozoa</taxon>
        <taxon>Arthropoda</taxon>
        <taxon>Hexapoda</taxon>
        <taxon>Insecta</taxon>
        <taxon>Pterygota</taxon>
        <taxon>Neoptera</taxon>
        <taxon>Endopterygota</taxon>
        <taxon>Diptera</taxon>
        <taxon>Brachycera</taxon>
        <taxon>Muscomorpha</taxon>
        <taxon>Ephydroidea</taxon>
        <taxon>Drosophilidae</taxon>
        <taxon>Drosophila</taxon>
    </lineage>
</organism>
<dbReference type="SMR" id="A0A0Q9XKA1"/>